<protein>
    <submittedName>
        <fullName evidence="1">Uncharacterized protein</fullName>
    </submittedName>
</protein>
<organism evidence="1 2">
    <name type="scientific">Solanum commersonii</name>
    <name type="common">Commerson's wild potato</name>
    <name type="synonym">Commerson's nightshade</name>
    <dbReference type="NCBI Taxonomy" id="4109"/>
    <lineage>
        <taxon>Eukaryota</taxon>
        <taxon>Viridiplantae</taxon>
        <taxon>Streptophyta</taxon>
        <taxon>Embryophyta</taxon>
        <taxon>Tracheophyta</taxon>
        <taxon>Spermatophyta</taxon>
        <taxon>Magnoliopsida</taxon>
        <taxon>eudicotyledons</taxon>
        <taxon>Gunneridae</taxon>
        <taxon>Pentapetalae</taxon>
        <taxon>asterids</taxon>
        <taxon>lamiids</taxon>
        <taxon>Solanales</taxon>
        <taxon>Solanaceae</taxon>
        <taxon>Solanoideae</taxon>
        <taxon>Solaneae</taxon>
        <taxon>Solanum</taxon>
    </lineage>
</organism>
<gene>
    <name evidence="1" type="ORF">H5410_001484</name>
</gene>
<reference evidence="1 2" key="1">
    <citation type="submission" date="2020-09" db="EMBL/GenBank/DDBJ databases">
        <title>De no assembly of potato wild relative species, Solanum commersonii.</title>
        <authorList>
            <person name="Cho K."/>
        </authorList>
    </citation>
    <scope>NUCLEOTIDE SEQUENCE [LARGE SCALE GENOMIC DNA]</scope>
    <source>
        <strain evidence="1">LZ3.2</strain>
        <tissue evidence="1">Leaf</tissue>
    </source>
</reference>
<proteinExistence type="predicted"/>
<accession>A0A9J6B098</accession>
<evidence type="ECO:0000313" key="2">
    <source>
        <dbReference type="Proteomes" id="UP000824120"/>
    </source>
</evidence>
<dbReference type="Proteomes" id="UP000824120">
    <property type="component" value="Chromosome 1"/>
</dbReference>
<dbReference type="InterPro" id="IPR032675">
    <property type="entry name" value="LRR_dom_sf"/>
</dbReference>
<dbReference type="PANTHER" id="PTHR34630:SF100">
    <property type="entry name" value="OS02G0118900 PROTEIN"/>
    <property type="match status" value="1"/>
</dbReference>
<dbReference type="SUPFAM" id="SSF52058">
    <property type="entry name" value="L domain-like"/>
    <property type="match status" value="1"/>
</dbReference>
<keyword evidence="2" id="KW-1185">Reference proteome</keyword>
<dbReference type="OrthoDB" id="1896560at2759"/>
<dbReference type="PANTHER" id="PTHR34630">
    <property type="entry name" value="OS11G0677101 PROTEIN"/>
    <property type="match status" value="1"/>
</dbReference>
<dbReference type="AlphaFoldDB" id="A0A9J6B098"/>
<dbReference type="Gene3D" id="3.80.10.10">
    <property type="entry name" value="Ribonuclease Inhibitor"/>
    <property type="match status" value="3"/>
</dbReference>
<comment type="caution">
    <text evidence="1">The sequence shown here is derived from an EMBL/GenBank/DDBJ whole genome shotgun (WGS) entry which is preliminary data.</text>
</comment>
<dbReference type="EMBL" id="JACXVP010000001">
    <property type="protein sequence ID" value="KAG5629767.1"/>
    <property type="molecule type" value="Genomic_DNA"/>
</dbReference>
<sequence>MLTFVGCPKVEVVFDDVQLFRSQLEGMKQIVELYISDCNSLTSFPFSILPTTLETITISDCKKLKLDPPVGEMFMEYLSLFRCDCIDDISPELLPTAHKLSVEYCHNLTRIVRKLKMACGGTQMTSLNIWGCNKLKWLPELLPSLKELQLWNCPEIKSFPEGGLQQLVIWNCKKLVNGQKGGIYRDSQSYSSIMMAVTKRLLVGNLPKIQSMLEQGQFSSFSHLTLLQSLQIGNIPNLQSLPEVALLSSLSQLIIHDCPNLKSLPVKGTPSSISKLSISECPLLTPLLEFDKGEYWLEINHISAIKINEEYL</sequence>
<name>A0A9J6B098_SOLCO</name>
<evidence type="ECO:0000313" key="1">
    <source>
        <dbReference type="EMBL" id="KAG5629767.1"/>
    </source>
</evidence>